<reference evidence="1 2" key="1">
    <citation type="submission" date="2023-10" db="EMBL/GenBank/DDBJ databases">
        <title>Development of a sustainable strategy for remediation of hydrocarbon-contaminated territories based on the waste exchange concept.</title>
        <authorList>
            <person name="Krivoruchko A."/>
        </authorList>
    </citation>
    <scope>NUCLEOTIDE SEQUENCE [LARGE SCALE GENOMIC DNA]</scope>
    <source>
        <strain evidence="1 2">IEGM 1322</strain>
    </source>
</reference>
<keyword evidence="2" id="KW-1185">Reference proteome</keyword>
<evidence type="ECO:0000313" key="2">
    <source>
        <dbReference type="Proteomes" id="UP001185899"/>
    </source>
</evidence>
<accession>A0ABU4AVQ1</accession>
<protein>
    <submittedName>
        <fullName evidence="1">Uncharacterized protein</fullName>
    </submittedName>
</protein>
<dbReference type="RefSeq" id="WP_269596474.1">
    <property type="nucleotide sequence ID" value="NZ_JAWLKE010000003.1"/>
</dbReference>
<gene>
    <name evidence="1" type="ORF">R3P95_07110</name>
</gene>
<name>A0ABU4AVQ1_9NOCA</name>
<organism evidence="1 2">
    <name type="scientific">Rhodococcus cercidiphylli</name>
    <dbReference type="NCBI Taxonomy" id="489916"/>
    <lineage>
        <taxon>Bacteria</taxon>
        <taxon>Bacillati</taxon>
        <taxon>Actinomycetota</taxon>
        <taxon>Actinomycetes</taxon>
        <taxon>Mycobacteriales</taxon>
        <taxon>Nocardiaceae</taxon>
        <taxon>Rhodococcus</taxon>
    </lineage>
</organism>
<proteinExistence type="predicted"/>
<dbReference type="Proteomes" id="UP001185899">
    <property type="component" value="Unassembled WGS sequence"/>
</dbReference>
<dbReference type="EMBL" id="JAWLKE010000003">
    <property type="protein sequence ID" value="MDV6230312.1"/>
    <property type="molecule type" value="Genomic_DNA"/>
</dbReference>
<sequence>MSSSAGLCRFWLIGFVVALTASCSSFEPGERRSMDEEEVSRGLQDIAFDVPSGFEFVQAFTHTEFVGQPAWRARFDAPSEAGDDKALSAANPSYPPLQPVTCAAASTSNWSALGLTCEPEMLSTSRPAQGTADP</sequence>
<comment type="caution">
    <text evidence="1">The sequence shown here is derived from an EMBL/GenBank/DDBJ whole genome shotgun (WGS) entry which is preliminary data.</text>
</comment>
<evidence type="ECO:0000313" key="1">
    <source>
        <dbReference type="EMBL" id="MDV6230312.1"/>
    </source>
</evidence>